<organism evidence="5 6">
    <name type="scientific">Saguinus oedipus</name>
    <name type="common">Cotton-top tamarin</name>
    <name type="synonym">Oedipomidas oedipus</name>
    <dbReference type="NCBI Taxonomy" id="9490"/>
    <lineage>
        <taxon>Eukaryota</taxon>
        <taxon>Metazoa</taxon>
        <taxon>Chordata</taxon>
        <taxon>Craniata</taxon>
        <taxon>Vertebrata</taxon>
        <taxon>Euteleostomi</taxon>
        <taxon>Mammalia</taxon>
        <taxon>Eutheria</taxon>
        <taxon>Euarchontoglires</taxon>
        <taxon>Primates</taxon>
        <taxon>Haplorrhini</taxon>
        <taxon>Platyrrhini</taxon>
        <taxon>Cebidae</taxon>
        <taxon>Callitrichinae</taxon>
        <taxon>Saguinus</taxon>
    </lineage>
</organism>
<dbReference type="EC" id="2.1.1.37" evidence="1"/>
<reference evidence="5 6" key="1">
    <citation type="submission" date="2023-05" db="EMBL/GenBank/DDBJ databases">
        <title>B98-5 Cell Line De Novo Hybrid Assembly: An Optical Mapping Approach.</title>
        <authorList>
            <person name="Kananen K."/>
            <person name="Auerbach J.A."/>
            <person name="Kautto E."/>
            <person name="Blachly J.S."/>
        </authorList>
    </citation>
    <scope>NUCLEOTIDE SEQUENCE [LARGE SCALE GENOMIC DNA]</scope>
    <source>
        <strain evidence="5">B95-8</strain>
        <tissue evidence="5">Cell line</tissue>
    </source>
</reference>
<keyword evidence="4" id="KW-0949">S-adenosyl-L-methionine</keyword>
<proteinExistence type="predicted"/>
<evidence type="ECO:0000256" key="3">
    <source>
        <dbReference type="ARBA" id="ARBA00022679"/>
    </source>
</evidence>
<sequence length="95" mass="10851">MYVGDGHSVTQKRFQEWGPFDLMIRGSPCNDLSIINPARKGLCEGTGRLFEFYCLLHDARTKEGDDHPSFWLFENVVALGVSDKRDISRFLKSNL</sequence>
<keyword evidence="6" id="KW-1185">Reference proteome</keyword>
<keyword evidence="2" id="KW-0489">Methyltransferase</keyword>
<dbReference type="Proteomes" id="UP001266305">
    <property type="component" value="Unassembled WGS sequence"/>
</dbReference>
<evidence type="ECO:0000256" key="4">
    <source>
        <dbReference type="ARBA" id="ARBA00022691"/>
    </source>
</evidence>
<dbReference type="InterPro" id="IPR029063">
    <property type="entry name" value="SAM-dependent_MTases_sf"/>
</dbReference>
<dbReference type="Pfam" id="PF00145">
    <property type="entry name" value="DNA_methylase"/>
    <property type="match status" value="1"/>
</dbReference>
<evidence type="ECO:0000313" key="5">
    <source>
        <dbReference type="EMBL" id="KAK2091876.1"/>
    </source>
</evidence>
<evidence type="ECO:0000256" key="1">
    <source>
        <dbReference type="ARBA" id="ARBA00011975"/>
    </source>
</evidence>
<dbReference type="InterPro" id="IPR050390">
    <property type="entry name" value="C5-Methyltransferase"/>
</dbReference>
<dbReference type="SUPFAM" id="SSF53335">
    <property type="entry name" value="S-adenosyl-L-methionine-dependent methyltransferases"/>
    <property type="match status" value="1"/>
</dbReference>
<dbReference type="PANTHER" id="PTHR23068">
    <property type="entry name" value="DNA CYTOSINE-5- -METHYLTRANSFERASE 3-RELATED"/>
    <property type="match status" value="1"/>
</dbReference>
<dbReference type="InterPro" id="IPR001525">
    <property type="entry name" value="C5_MeTfrase"/>
</dbReference>
<keyword evidence="3" id="KW-0808">Transferase</keyword>
<evidence type="ECO:0000313" key="6">
    <source>
        <dbReference type="Proteomes" id="UP001266305"/>
    </source>
</evidence>
<dbReference type="PANTHER" id="PTHR23068:SF10">
    <property type="entry name" value="DNA (CYTOSINE-5)-METHYLTRANSFERASE 3A"/>
    <property type="match status" value="1"/>
</dbReference>
<dbReference type="Gene3D" id="3.40.50.150">
    <property type="entry name" value="Vaccinia Virus protein VP39"/>
    <property type="match status" value="1"/>
</dbReference>
<dbReference type="EMBL" id="JASSZA010000016">
    <property type="protein sequence ID" value="KAK2091876.1"/>
    <property type="molecule type" value="Genomic_DNA"/>
</dbReference>
<evidence type="ECO:0000256" key="2">
    <source>
        <dbReference type="ARBA" id="ARBA00022603"/>
    </source>
</evidence>
<gene>
    <name evidence="5" type="primary">DNMT3A_4</name>
    <name evidence="5" type="ORF">P7K49_031160</name>
</gene>
<name>A0ABQ9U491_SAGOE</name>
<comment type="caution">
    <text evidence="5">The sequence shown here is derived from an EMBL/GenBank/DDBJ whole genome shotgun (WGS) entry which is preliminary data.</text>
</comment>
<protein>
    <recommendedName>
        <fullName evidence="1">DNA (cytosine-5-)-methyltransferase</fullName>
        <ecNumber evidence="1">2.1.1.37</ecNumber>
    </recommendedName>
</protein>
<accession>A0ABQ9U491</accession>